<dbReference type="SUPFAM" id="SSF55785">
    <property type="entry name" value="PYP-like sensor domain (PAS domain)"/>
    <property type="match status" value="1"/>
</dbReference>
<dbReference type="EMBL" id="JAFJMO010000009">
    <property type="protein sequence ID" value="KAJ8268530.1"/>
    <property type="molecule type" value="Genomic_DNA"/>
</dbReference>
<dbReference type="GO" id="GO:0060307">
    <property type="term" value="P:regulation of ventricular cardiac muscle cell membrane repolarization"/>
    <property type="evidence" value="ECO:0007669"/>
    <property type="project" value="TreeGrafter"/>
</dbReference>
<organism evidence="3 4">
    <name type="scientific">Conger conger</name>
    <name type="common">Conger eel</name>
    <name type="synonym">Muraena conger</name>
    <dbReference type="NCBI Taxonomy" id="82655"/>
    <lineage>
        <taxon>Eukaryota</taxon>
        <taxon>Metazoa</taxon>
        <taxon>Chordata</taxon>
        <taxon>Craniata</taxon>
        <taxon>Vertebrata</taxon>
        <taxon>Euteleostomi</taxon>
        <taxon>Actinopterygii</taxon>
        <taxon>Neopterygii</taxon>
        <taxon>Teleostei</taxon>
        <taxon>Anguilliformes</taxon>
        <taxon>Congridae</taxon>
        <taxon>Conger</taxon>
    </lineage>
</organism>
<dbReference type="InterPro" id="IPR050818">
    <property type="entry name" value="KCNH_animal-type"/>
</dbReference>
<name>A0A9Q1DFT1_CONCO</name>
<dbReference type="OrthoDB" id="432483at2759"/>
<feature type="region of interest" description="Disordered" evidence="1">
    <location>
        <begin position="93"/>
        <end position="143"/>
    </location>
</feature>
<dbReference type="InterPro" id="IPR035965">
    <property type="entry name" value="PAS-like_dom_sf"/>
</dbReference>
<dbReference type="PANTHER" id="PTHR10217">
    <property type="entry name" value="VOLTAGE AND LIGAND GATED POTASSIUM CHANNEL"/>
    <property type="match status" value="1"/>
</dbReference>
<sequence>MLTASPPPADRKFVIANARVENCAIIFCNDGFCGMCGYSRAEVMQKPCACSFLYGPRTKRLAVLQMAQALLGSEERKVDIALYSKDALSRRELCSPGRLSPPHPTKAWPHERPRRADRRHRSRASGRAHGAQNRAPGEGVIAF</sequence>
<protein>
    <recommendedName>
        <fullName evidence="2">PAS domain-containing protein</fullName>
    </recommendedName>
</protein>
<dbReference type="AlphaFoldDB" id="A0A9Q1DFT1"/>
<dbReference type="PANTHER" id="PTHR10217:SF506">
    <property type="entry name" value="POTASSIUM VOLTAGE-GATED CHANNEL SUBFAMILY H MEMBER 2"/>
    <property type="match status" value="1"/>
</dbReference>
<feature type="domain" description="PAS" evidence="2">
    <location>
        <begin position="21"/>
        <end position="86"/>
    </location>
</feature>
<gene>
    <name evidence="3" type="ORF">COCON_G00137020</name>
</gene>
<dbReference type="Pfam" id="PF13426">
    <property type="entry name" value="PAS_9"/>
    <property type="match status" value="1"/>
</dbReference>
<dbReference type="Gene3D" id="3.30.450.20">
    <property type="entry name" value="PAS domain"/>
    <property type="match status" value="1"/>
</dbReference>
<keyword evidence="4" id="KW-1185">Reference proteome</keyword>
<evidence type="ECO:0000313" key="4">
    <source>
        <dbReference type="Proteomes" id="UP001152803"/>
    </source>
</evidence>
<comment type="caution">
    <text evidence="3">The sequence shown here is derived from an EMBL/GenBank/DDBJ whole genome shotgun (WGS) entry which is preliminary data.</text>
</comment>
<dbReference type="InterPro" id="IPR000014">
    <property type="entry name" value="PAS"/>
</dbReference>
<dbReference type="GO" id="GO:0005242">
    <property type="term" value="F:inward rectifier potassium channel activity"/>
    <property type="evidence" value="ECO:0007669"/>
    <property type="project" value="TreeGrafter"/>
</dbReference>
<dbReference type="Proteomes" id="UP001152803">
    <property type="component" value="Unassembled WGS sequence"/>
</dbReference>
<proteinExistence type="predicted"/>
<evidence type="ECO:0000313" key="3">
    <source>
        <dbReference type="EMBL" id="KAJ8268530.1"/>
    </source>
</evidence>
<dbReference type="GO" id="GO:0086013">
    <property type="term" value="P:membrane repolarization during cardiac muscle cell action potential"/>
    <property type="evidence" value="ECO:0007669"/>
    <property type="project" value="TreeGrafter"/>
</dbReference>
<dbReference type="GO" id="GO:0005886">
    <property type="term" value="C:plasma membrane"/>
    <property type="evidence" value="ECO:0007669"/>
    <property type="project" value="TreeGrafter"/>
</dbReference>
<dbReference type="GO" id="GO:0086091">
    <property type="term" value="P:regulation of heart rate by cardiac conduction"/>
    <property type="evidence" value="ECO:0007669"/>
    <property type="project" value="TreeGrafter"/>
</dbReference>
<feature type="compositionally biased region" description="Basic residues" evidence="1">
    <location>
        <begin position="112"/>
        <end position="126"/>
    </location>
</feature>
<reference evidence="3" key="1">
    <citation type="journal article" date="2023" name="Science">
        <title>Genome structures resolve the early diversification of teleost fishes.</title>
        <authorList>
            <person name="Parey E."/>
            <person name="Louis A."/>
            <person name="Montfort J."/>
            <person name="Bouchez O."/>
            <person name="Roques C."/>
            <person name="Iampietro C."/>
            <person name="Lluch J."/>
            <person name="Castinel A."/>
            <person name="Donnadieu C."/>
            <person name="Desvignes T."/>
            <person name="Floi Bucao C."/>
            <person name="Jouanno E."/>
            <person name="Wen M."/>
            <person name="Mejri S."/>
            <person name="Dirks R."/>
            <person name="Jansen H."/>
            <person name="Henkel C."/>
            <person name="Chen W.J."/>
            <person name="Zahm M."/>
            <person name="Cabau C."/>
            <person name="Klopp C."/>
            <person name="Thompson A.W."/>
            <person name="Robinson-Rechavi M."/>
            <person name="Braasch I."/>
            <person name="Lecointre G."/>
            <person name="Bobe J."/>
            <person name="Postlethwait J.H."/>
            <person name="Berthelot C."/>
            <person name="Roest Crollius H."/>
            <person name="Guiguen Y."/>
        </authorList>
    </citation>
    <scope>NUCLEOTIDE SEQUENCE</scope>
    <source>
        <strain evidence="3">Concon-B</strain>
    </source>
</reference>
<evidence type="ECO:0000259" key="2">
    <source>
        <dbReference type="Pfam" id="PF13426"/>
    </source>
</evidence>
<accession>A0A9Q1DFT1</accession>
<dbReference type="CDD" id="cd00130">
    <property type="entry name" value="PAS"/>
    <property type="match status" value="1"/>
</dbReference>
<evidence type="ECO:0000256" key="1">
    <source>
        <dbReference type="SAM" id="MobiDB-lite"/>
    </source>
</evidence>